<dbReference type="Proteomes" id="UP000789396">
    <property type="component" value="Unassembled WGS sequence"/>
</dbReference>
<organism evidence="2 3">
    <name type="scientific">Racocetra fulgida</name>
    <dbReference type="NCBI Taxonomy" id="60492"/>
    <lineage>
        <taxon>Eukaryota</taxon>
        <taxon>Fungi</taxon>
        <taxon>Fungi incertae sedis</taxon>
        <taxon>Mucoromycota</taxon>
        <taxon>Glomeromycotina</taxon>
        <taxon>Glomeromycetes</taxon>
        <taxon>Diversisporales</taxon>
        <taxon>Gigasporaceae</taxon>
        <taxon>Racocetra</taxon>
    </lineage>
</organism>
<evidence type="ECO:0000256" key="1">
    <source>
        <dbReference type="SAM" id="MobiDB-lite"/>
    </source>
</evidence>
<feature type="region of interest" description="Disordered" evidence="1">
    <location>
        <begin position="1"/>
        <end position="100"/>
    </location>
</feature>
<keyword evidence="3" id="KW-1185">Reference proteome</keyword>
<comment type="caution">
    <text evidence="2">The sequence shown here is derived from an EMBL/GenBank/DDBJ whole genome shotgun (WGS) entry which is preliminary data.</text>
</comment>
<name>A0A9N8ZWQ3_9GLOM</name>
<dbReference type="AlphaFoldDB" id="A0A9N8ZWQ3"/>
<accession>A0A9N8ZWQ3</accession>
<evidence type="ECO:0000313" key="2">
    <source>
        <dbReference type="EMBL" id="CAG8510917.1"/>
    </source>
</evidence>
<proteinExistence type="predicted"/>
<feature type="compositionally biased region" description="Low complexity" evidence="1">
    <location>
        <begin position="1"/>
        <end position="19"/>
    </location>
</feature>
<dbReference type="OrthoDB" id="3990054at2759"/>
<evidence type="ECO:0000313" key="3">
    <source>
        <dbReference type="Proteomes" id="UP000789396"/>
    </source>
</evidence>
<protein>
    <submittedName>
        <fullName evidence="2">11960_t:CDS:1</fullName>
    </submittedName>
</protein>
<gene>
    <name evidence="2" type="ORF">RFULGI_LOCUS2892</name>
</gene>
<feature type="compositionally biased region" description="Basic and acidic residues" evidence="1">
    <location>
        <begin position="20"/>
        <end position="47"/>
    </location>
</feature>
<dbReference type="EMBL" id="CAJVPZ010002338">
    <property type="protein sequence ID" value="CAG8510917.1"/>
    <property type="molecule type" value="Genomic_DNA"/>
</dbReference>
<reference evidence="2" key="1">
    <citation type="submission" date="2021-06" db="EMBL/GenBank/DDBJ databases">
        <authorList>
            <person name="Kallberg Y."/>
            <person name="Tangrot J."/>
            <person name="Rosling A."/>
        </authorList>
    </citation>
    <scope>NUCLEOTIDE SEQUENCE</scope>
    <source>
        <strain evidence="2">IN212</strain>
    </source>
</reference>
<sequence length="128" mass="13489">MPAVTEPDSSTSGPSGPSGPKDEGHDGGSTSKDDYYGTWQEVHRNDAIEGGVTTETDSDDEPSRPASVISPSVTRLASEAGETSYTTESYTTEDDDTQSVVSRTLDDASEADTETEGDDCELKVFGID</sequence>